<name>A0ABV4U1Y6_9BACT</name>
<dbReference type="EMBL" id="JBGUBD010000003">
    <property type="protein sequence ID" value="MFA9477615.1"/>
    <property type="molecule type" value="Genomic_DNA"/>
</dbReference>
<dbReference type="EC" id="5.1.3.2" evidence="5 10"/>
<keyword evidence="13" id="KW-1185">Reference proteome</keyword>
<feature type="domain" description="NAD-dependent epimerase/dehydratase" evidence="11">
    <location>
        <begin position="3"/>
        <end position="259"/>
    </location>
</feature>
<evidence type="ECO:0000256" key="10">
    <source>
        <dbReference type="RuleBase" id="RU366046"/>
    </source>
</evidence>
<dbReference type="RefSeq" id="WP_425344544.1">
    <property type="nucleotide sequence ID" value="NZ_JBGUBD010000003.1"/>
</dbReference>
<evidence type="ECO:0000256" key="5">
    <source>
        <dbReference type="ARBA" id="ARBA00013189"/>
    </source>
</evidence>
<dbReference type="PANTHER" id="PTHR43725">
    <property type="entry name" value="UDP-GLUCOSE 4-EPIMERASE"/>
    <property type="match status" value="1"/>
</dbReference>
<dbReference type="SUPFAM" id="SSF51735">
    <property type="entry name" value="NAD(P)-binding Rossmann-fold domains"/>
    <property type="match status" value="1"/>
</dbReference>
<dbReference type="Proteomes" id="UP001575105">
    <property type="component" value="Unassembled WGS sequence"/>
</dbReference>
<comment type="caution">
    <text evidence="12">The sequence shown here is derived from an EMBL/GenBank/DDBJ whole genome shotgun (WGS) entry which is preliminary data.</text>
</comment>
<evidence type="ECO:0000256" key="4">
    <source>
        <dbReference type="ARBA" id="ARBA00007637"/>
    </source>
</evidence>
<dbReference type="Gene3D" id="3.40.50.720">
    <property type="entry name" value="NAD(P)-binding Rossmann-like Domain"/>
    <property type="match status" value="1"/>
</dbReference>
<proteinExistence type="inferred from homology"/>
<dbReference type="PANTHER" id="PTHR43725:SF53">
    <property type="entry name" value="UDP-ARABINOSE 4-EPIMERASE 1"/>
    <property type="match status" value="1"/>
</dbReference>
<comment type="similarity">
    <text evidence="4 10">Belongs to the NAD(P)-dependent epimerase/dehydratase family.</text>
</comment>
<gene>
    <name evidence="12" type="primary">galE</name>
    <name evidence="12" type="ORF">ACERK3_04830</name>
</gene>
<dbReference type="InterPro" id="IPR036291">
    <property type="entry name" value="NAD(P)-bd_dom_sf"/>
</dbReference>
<dbReference type="GO" id="GO:0003978">
    <property type="term" value="F:UDP-glucose 4-epimerase activity"/>
    <property type="evidence" value="ECO:0007669"/>
    <property type="project" value="UniProtKB-EC"/>
</dbReference>
<evidence type="ECO:0000313" key="13">
    <source>
        <dbReference type="Proteomes" id="UP001575105"/>
    </source>
</evidence>
<evidence type="ECO:0000256" key="1">
    <source>
        <dbReference type="ARBA" id="ARBA00000083"/>
    </source>
</evidence>
<dbReference type="InterPro" id="IPR005886">
    <property type="entry name" value="UDP_G4E"/>
</dbReference>
<sequence length="337" mass="37349">MNVLVTGGAGYIGSHAVKHLREQGHHVVVLDNLHRGHRAALDAIEQASGKHVPFEELDLRHTEAVTSALVHHKIDCVMHFAALAYVGESVTEPLTYYDNNTAGTLSLLQAMHDAGVRRLVFSSTCATYGEPASMPIVETMPQSPINPYGWSKLFVERILIDYANANKDFAFAALRYFNVAGSAADGTIGEDHEPETHLIPIILEVALGQREHVTIFGEDYDTPDGTCIRDYIHVEDLVAAHSMVMQKLNPADQRFYNLGIGQGYSVKQIVDAAREVTGRDIPAQMGPRRPGDPPSLYANADKLRTEVGWTPSYTDIHRVIETAWRWYRNHPDGYAQP</sequence>
<evidence type="ECO:0000256" key="6">
    <source>
        <dbReference type="ARBA" id="ARBA00018569"/>
    </source>
</evidence>
<dbReference type="InterPro" id="IPR001509">
    <property type="entry name" value="Epimerase_deHydtase"/>
</dbReference>
<evidence type="ECO:0000256" key="8">
    <source>
        <dbReference type="ARBA" id="ARBA00023235"/>
    </source>
</evidence>
<protein>
    <recommendedName>
        <fullName evidence="6 10">UDP-glucose 4-epimerase</fullName>
        <ecNumber evidence="5 10">5.1.3.2</ecNumber>
    </recommendedName>
</protein>
<comment type="subunit">
    <text evidence="10">Homodimer.</text>
</comment>
<comment type="pathway">
    <text evidence="3 10">Carbohydrate metabolism; galactose metabolism.</text>
</comment>
<comment type="cofactor">
    <cofactor evidence="2 10">
        <name>NAD(+)</name>
        <dbReference type="ChEBI" id="CHEBI:57540"/>
    </cofactor>
</comment>
<keyword evidence="8 10" id="KW-0413">Isomerase</keyword>
<evidence type="ECO:0000256" key="9">
    <source>
        <dbReference type="ARBA" id="ARBA00023277"/>
    </source>
</evidence>
<accession>A0ABV4U1Y6</accession>
<organism evidence="12 13">
    <name type="scientific">Natronomicrosphaera hydrolytica</name>
    <dbReference type="NCBI Taxonomy" id="3242702"/>
    <lineage>
        <taxon>Bacteria</taxon>
        <taxon>Pseudomonadati</taxon>
        <taxon>Planctomycetota</taxon>
        <taxon>Phycisphaerae</taxon>
        <taxon>Phycisphaerales</taxon>
        <taxon>Phycisphaeraceae</taxon>
        <taxon>Natronomicrosphaera</taxon>
    </lineage>
</organism>
<evidence type="ECO:0000256" key="2">
    <source>
        <dbReference type="ARBA" id="ARBA00001911"/>
    </source>
</evidence>
<keyword evidence="7 10" id="KW-0520">NAD</keyword>
<reference evidence="12 13" key="1">
    <citation type="submission" date="2024-08" db="EMBL/GenBank/DDBJ databases">
        <title>Whole-genome sequencing of halo(alkali)philic microorganisms from hypersaline lakes.</title>
        <authorList>
            <person name="Sorokin D.Y."/>
            <person name="Merkel A.Y."/>
            <person name="Messina E."/>
            <person name="Yakimov M."/>
        </authorList>
    </citation>
    <scope>NUCLEOTIDE SEQUENCE [LARGE SCALE GENOMIC DNA]</scope>
    <source>
        <strain evidence="12 13">AB-hyl4</strain>
    </source>
</reference>
<evidence type="ECO:0000313" key="12">
    <source>
        <dbReference type="EMBL" id="MFA9477615.1"/>
    </source>
</evidence>
<evidence type="ECO:0000259" key="11">
    <source>
        <dbReference type="Pfam" id="PF01370"/>
    </source>
</evidence>
<dbReference type="Gene3D" id="3.90.25.10">
    <property type="entry name" value="UDP-galactose 4-epimerase, domain 1"/>
    <property type="match status" value="1"/>
</dbReference>
<dbReference type="CDD" id="cd05247">
    <property type="entry name" value="UDP_G4E_1_SDR_e"/>
    <property type="match status" value="1"/>
</dbReference>
<dbReference type="Pfam" id="PF01370">
    <property type="entry name" value="Epimerase"/>
    <property type="match status" value="1"/>
</dbReference>
<comment type="catalytic activity">
    <reaction evidence="1 10">
        <text>UDP-alpha-D-glucose = UDP-alpha-D-galactose</text>
        <dbReference type="Rhea" id="RHEA:22168"/>
        <dbReference type="ChEBI" id="CHEBI:58885"/>
        <dbReference type="ChEBI" id="CHEBI:66914"/>
        <dbReference type="EC" id="5.1.3.2"/>
    </reaction>
</comment>
<dbReference type="NCBIfam" id="TIGR01179">
    <property type="entry name" value="galE"/>
    <property type="match status" value="1"/>
</dbReference>
<evidence type="ECO:0000256" key="3">
    <source>
        <dbReference type="ARBA" id="ARBA00004947"/>
    </source>
</evidence>
<evidence type="ECO:0000256" key="7">
    <source>
        <dbReference type="ARBA" id="ARBA00023027"/>
    </source>
</evidence>
<keyword evidence="9 10" id="KW-0119">Carbohydrate metabolism</keyword>